<protein>
    <submittedName>
        <fullName evidence="2">Uncharacterized protein</fullName>
    </submittedName>
</protein>
<dbReference type="Proteomes" id="UP000030752">
    <property type="component" value="Unassembled WGS sequence"/>
</dbReference>
<dbReference type="EMBL" id="KB822723">
    <property type="protein sequence ID" value="ETN37916.1"/>
    <property type="molecule type" value="Genomic_DNA"/>
</dbReference>
<dbReference type="AlphaFoldDB" id="W2RN49"/>
<feature type="region of interest" description="Disordered" evidence="1">
    <location>
        <begin position="71"/>
        <end position="103"/>
    </location>
</feature>
<dbReference type="RefSeq" id="XP_008720085.1">
    <property type="nucleotide sequence ID" value="XM_008721863.1"/>
</dbReference>
<reference evidence="2 3" key="1">
    <citation type="submission" date="2013-03" db="EMBL/GenBank/DDBJ databases">
        <title>The Genome Sequence of Phialophora europaea CBS 101466.</title>
        <authorList>
            <consortium name="The Broad Institute Genomics Platform"/>
            <person name="Cuomo C."/>
            <person name="de Hoog S."/>
            <person name="Gorbushina A."/>
            <person name="Walker B."/>
            <person name="Young S.K."/>
            <person name="Zeng Q."/>
            <person name="Gargeya S."/>
            <person name="Fitzgerald M."/>
            <person name="Haas B."/>
            <person name="Abouelleil A."/>
            <person name="Allen A.W."/>
            <person name="Alvarado L."/>
            <person name="Arachchi H.M."/>
            <person name="Berlin A.M."/>
            <person name="Chapman S.B."/>
            <person name="Gainer-Dewar J."/>
            <person name="Goldberg J."/>
            <person name="Griggs A."/>
            <person name="Gujja S."/>
            <person name="Hansen M."/>
            <person name="Howarth C."/>
            <person name="Imamovic A."/>
            <person name="Ireland A."/>
            <person name="Larimer J."/>
            <person name="McCowan C."/>
            <person name="Murphy C."/>
            <person name="Pearson M."/>
            <person name="Poon T.W."/>
            <person name="Priest M."/>
            <person name="Roberts A."/>
            <person name="Saif S."/>
            <person name="Shea T."/>
            <person name="Sisk P."/>
            <person name="Sykes S."/>
            <person name="Wortman J."/>
            <person name="Nusbaum C."/>
            <person name="Birren B."/>
        </authorList>
    </citation>
    <scope>NUCLEOTIDE SEQUENCE [LARGE SCALE GENOMIC DNA]</scope>
    <source>
        <strain evidence="2 3">CBS 101466</strain>
    </source>
</reference>
<evidence type="ECO:0000313" key="2">
    <source>
        <dbReference type="EMBL" id="ETN37916.1"/>
    </source>
</evidence>
<organism evidence="2 3">
    <name type="scientific">Cyphellophora europaea (strain CBS 101466)</name>
    <name type="common">Phialophora europaea</name>
    <dbReference type="NCBI Taxonomy" id="1220924"/>
    <lineage>
        <taxon>Eukaryota</taxon>
        <taxon>Fungi</taxon>
        <taxon>Dikarya</taxon>
        <taxon>Ascomycota</taxon>
        <taxon>Pezizomycotina</taxon>
        <taxon>Eurotiomycetes</taxon>
        <taxon>Chaetothyriomycetidae</taxon>
        <taxon>Chaetothyriales</taxon>
        <taxon>Cyphellophoraceae</taxon>
        <taxon>Cyphellophora</taxon>
    </lineage>
</organism>
<proteinExistence type="predicted"/>
<sequence>MAPRNRNLGLGITRVPVWEYNPKTNKEHIVDYDLEPHWATARAARPTTPSHQPPPLTSPTAPLAQQYLASGAATEATDPDERTDPDNGASLLRRHMTGLAEHEEAERAKCAVVVGEDEDEVEDRRMDGMRVRVVMWGEGVKREAEVKKRERGEEEESQVKRAKGWETEEVVKTKETWI</sequence>
<name>W2RN49_CYPE1</name>
<dbReference type="VEuPathDB" id="FungiDB:HMPREF1541_07539"/>
<dbReference type="InParanoid" id="W2RN49"/>
<accession>W2RN49</accession>
<gene>
    <name evidence="2" type="ORF">HMPREF1541_07539</name>
</gene>
<keyword evidence="3" id="KW-1185">Reference proteome</keyword>
<evidence type="ECO:0000256" key="1">
    <source>
        <dbReference type="SAM" id="MobiDB-lite"/>
    </source>
</evidence>
<dbReference type="HOGENOM" id="CLU_1510551_0_0_1"/>
<evidence type="ECO:0000313" key="3">
    <source>
        <dbReference type="Proteomes" id="UP000030752"/>
    </source>
</evidence>
<dbReference type="GeneID" id="19974878"/>